<dbReference type="Gene3D" id="3.90.550.10">
    <property type="entry name" value="Spore Coat Polysaccharide Biosynthesis Protein SpsA, Chain A"/>
    <property type="match status" value="1"/>
</dbReference>
<dbReference type="PANTHER" id="PTHR22916">
    <property type="entry name" value="GLYCOSYLTRANSFERASE"/>
    <property type="match status" value="1"/>
</dbReference>
<feature type="domain" description="Glycosyltransferase 2-like" evidence="1">
    <location>
        <begin position="5"/>
        <end position="165"/>
    </location>
</feature>
<reference evidence="2 3" key="1">
    <citation type="submission" date="2020-12" db="EMBL/GenBank/DDBJ databases">
        <title>HMF7856_wgs.fasta genome submission.</title>
        <authorList>
            <person name="Kang H."/>
            <person name="Kim H."/>
            <person name="Joh K."/>
        </authorList>
    </citation>
    <scope>NUCLEOTIDE SEQUENCE [LARGE SCALE GENOMIC DNA]</scope>
    <source>
        <strain evidence="2 3">HMF7856</strain>
    </source>
</reference>
<keyword evidence="2" id="KW-0808">Transferase</keyword>
<dbReference type="InterPro" id="IPR029044">
    <property type="entry name" value="Nucleotide-diphossugar_trans"/>
</dbReference>
<evidence type="ECO:0000313" key="3">
    <source>
        <dbReference type="Proteomes" id="UP000429232"/>
    </source>
</evidence>
<dbReference type="Pfam" id="PF00535">
    <property type="entry name" value="Glycos_transf_2"/>
    <property type="match status" value="1"/>
</dbReference>
<dbReference type="InterPro" id="IPR001173">
    <property type="entry name" value="Glyco_trans_2-like"/>
</dbReference>
<protein>
    <submittedName>
        <fullName evidence="2">Glycosyltransferase</fullName>
    </submittedName>
</protein>
<keyword evidence="3" id="KW-1185">Reference proteome</keyword>
<dbReference type="PANTHER" id="PTHR22916:SF3">
    <property type="entry name" value="UDP-GLCNAC:BETAGAL BETA-1,3-N-ACETYLGLUCOSAMINYLTRANSFERASE-LIKE PROTEIN 1"/>
    <property type="match status" value="1"/>
</dbReference>
<gene>
    <name evidence="2" type="ORF">GO620_007240</name>
</gene>
<proteinExistence type="predicted"/>
<name>A0A6I4HWZ6_9SPHI</name>
<dbReference type="AlphaFoldDB" id="A0A6I4HWZ6"/>
<dbReference type="RefSeq" id="WP_157523808.1">
    <property type="nucleotide sequence ID" value="NZ_CP066775.1"/>
</dbReference>
<dbReference type="EMBL" id="CP066775">
    <property type="protein sequence ID" value="QQL51234.1"/>
    <property type="molecule type" value="Genomic_DNA"/>
</dbReference>
<accession>A0A6I4HWZ6</accession>
<dbReference type="SUPFAM" id="SSF53448">
    <property type="entry name" value="Nucleotide-diphospho-sugar transferases"/>
    <property type="match status" value="1"/>
</dbReference>
<evidence type="ECO:0000313" key="2">
    <source>
        <dbReference type="EMBL" id="QQL51234.1"/>
    </source>
</evidence>
<evidence type="ECO:0000259" key="1">
    <source>
        <dbReference type="Pfam" id="PF00535"/>
    </source>
</evidence>
<sequence>MYKVSVIIPNYNHSEFLRQRIDSVLAQTYQNIEVIILDDCSPDDSREIINEYKYHQKVSEIVFNTANSGSTFKQWQRGIALAKGEYIWIAESDDWCEPTLLATLMDGLRNNPTTGIAFCQSMYYYEPNKVKETTYYPYYENVEGGKDFIKQYMLSSNKIVNASMAVWKKDLFENVDLEFTSFKFCGDWLFWISILSQCDVFISGKVLNYFRNHDKDVSSRFYSTGDYFIENLELYDLLQDRHILTPFMHEHLVKELYVRFLGVKKHLVRSNIYKIKRAFNMQAGLASLSRLYFTLRNQAFLLKRFILAK</sequence>
<organism evidence="2 3">
    <name type="scientific">Mucilaginibacter ginkgonis</name>
    <dbReference type="NCBI Taxonomy" id="2682091"/>
    <lineage>
        <taxon>Bacteria</taxon>
        <taxon>Pseudomonadati</taxon>
        <taxon>Bacteroidota</taxon>
        <taxon>Sphingobacteriia</taxon>
        <taxon>Sphingobacteriales</taxon>
        <taxon>Sphingobacteriaceae</taxon>
        <taxon>Mucilaginibacter</taxon>
    </lineage>
</organism>
<dbReference type="Proteomes" id="UP000429232">
    <property type="component" value="Chromosome"/>
</dbReference>
<dbReference type="GO" id="GO:0016758">
    <property type="term" value="F:hexosyltransferase activity"/>
    <property type="evidence" value="ECO:0007669"/>
    <property type="project" value="UniProtKB-ARBA"/>
</dbReference>
<dbReference type="KEGG" id="mgik:GO620_007240"/>